<reference evidence="3" key="3">
    <citation type="submission" date="2013-11" db="EMBL/GenBank/DDBJ databases">
        <title>The Genome Sequence of Phytophthora parasitica CJ05E6.</title>
        <authorList>
            <consortium name="The Broad Institute Genomics Platform"/>
            <person name="Russ C."/>
            <person name="Tyler B."/>
            <person name="Panabieres F."/>
            <person name="Shan W."/>
            <person name="Tripathy S."/>
            <person name="Grunwald N."/>
            <person name="Machado M."/>
            <person name="Johnson C.S."/>
            <person name="Arredondo F."/>
            <person name="Hong C."/>
            <person name="Coffey M."/>
            <person name="Young S.K."/>
            <person name="Zeng Q."/>
            <person name="Gargeya S."/>
            <person name="Fitzgerald M."/>
            <person name="Abouelleil A."/>
            <person name="Alvarado L."/>
            <person name="Chapman S.B."/>
            <person name="Gainer-Dewar J."/>
            <person name="Goldberg J."/>
            <person name="Griggs A."/>
            <person name="Gujja S."/>
            <person name="Hansen M."/>
            <person name="Howarth C."/>
            <person name="Imamovic A."/>
            <person name="Ireland A."/>
            <person name="Larimer J."/>
            <person name="McCowan C."/>
            <person name="Murphy C."/>
            <person name="Pearson M."/>
            <person name="Poon T.W."/>
            <person name="Priest M."/>
            <person name="Roberts A."/>
            <person name="Saif S."/>
            <person name="Shea T."/>
            <person name="Sykes S."/>
            <person name="Wortman J."/>
            <person name="Nusbaum C."/>
            <person name="Birren B."/>
        </authorList>
    </citation>
    <scope>NUCLEOTIDE SEQUENCE [LARGE SCALE GENOMIC DNA]</scope>
    <source>
        <strain evidence="3">CJ05E6</strain>
    </source>
</reference>
<evidence type="ECO:0000313" key="3">
    <source>
        <dbReference type="EMBL" id="ETL37715.1"/>
    </source>
</evidence>
<dbReference type="EMBL" id="KI673524">
    <property type="protein sequence ID" value="ETL37715.1"/>
    <property type="molecule type" value="Genomic_DNA"/>
</dbReference>
<dbReference type="Proteomes" id="UP000053236">
    <property type="component" value="Unassembled WGS sequence"/>
</dbReference>
<sequence length="33" mass="3519">MAGHKCRRIGRCTACTDPDGGLSAEGRGMPERE</sequence>
<reference evidence="4" key="1">
    <citation type="submission" date="2013-11" db="EMBL/GenBank/DDBJ databases">
        <title>The Genome Sequence of Phytophthora parasitica CHvinca01.</title>
        <authorList>
            <consortium name="The Broad Institute Genomics Platform"/>
            <person name="Russ C."/>
            <person name="Tyler B."/>
            <person name="Panabieres F."/>
            <person name="Shan W."/>
            <person name="Tripathy S."/>
            <person name="Grunwald N."/>
            <person name="Machado M."/>
            <person name="Johnson C.S."/>
            <person name="Arredondo F."/>
            <person name="Hong C."/>
            <person name="Coffey M."/>
            <person name="Young S.K."/>
            <person name="Zeng Q."/>
            <person name="Gargeya S."/>
            <person name="Fitzgerald M."/>
            <person name="Abouelleil A."/>
            <person name="Alvarado L."/>
            <person name="Chapman S.B."/>
            <person name="Gainer-Dewar J."/>
            <person name="Goldberg J."/>
            <person name="Griggs A."/>
            <person name="Gujja S."/>
            <person name="Hansen M."/>
            <person name="Howarth C."/>
            <person name="Imamovic A."/>
            <person name="Ireland A."/>
            <person name="Larimer J."/>
            <person name="McCowan C."/>
            <person name="Murphy C."/>
            <person name="Pearson M."/>
            <person name="Poon T.W."/>
            <person name="Priest M."/>
            <person name="Roberts A."/>
            <person name="Saif S."/>
            <person name="Shea T."/>
            <person name="Sykes S."/>
            <person name="Wortman J."/>
            <person name="Nusbaum C."/>
            <person name="Birren B."/>
        </authorList>
    </citation>
    <scope>NUCLEOTIDE SEQUENCE [LARGE SCALE GENOMIC DNA]</scope>
    <source>
        <strain evidence="4">CHvinca01</strain>
    </source>
</reference>
<name>W2GPN5_PHYNI</name>
<accession>W2GPN5</accession>
<reference evidence="1" key="2">
    <citation type="submission" date="2013-11" db="EMBL/GenBank/DDBJ databases">
        <title>The Genome Sequence of Phytophthora parasitica CJ02B3.</title>
        <authorList>
            <consortium name="The Broad Institute Genomics Platform"/>
            <person name="Russ C."/>
            <person name="Tyler B."/>
            <person name="Panabieres F."/>
            <person name="Shan W."/>
            <person name="Tripathy S."/>
            <person name="Grunwald N."/>
            <person name="Machado M."/>
            <person name="Johnson C.S."/>
            <person name="Arredondo F."/>
            <person name="Hong C."/>
            <person name="Coffey M."/>
            <person name="Young S.K."/>
            <person name="Zeng Q."/>
            <person name="Gargeya S."/>
            <person name="Fitzgerald M."/>
            <person name="Abouelleil A."/>
            <person name="Alvarado L."/>
            <person name="Chapman S.B."/>
            <person name="Gainer-Dewar J."/>
            <person name="Goldberg J."/>
            <person name="Griggs A."/>
            <person name="Gujja S."/>
            <person name="Hansen M."/>
            <person name="Howarth C."/>
            <person name="Imamovic A."/>
            <person name="Ireland A."/>
            <person name="Larimer J."/>
            <person name="McCowan C."/>
            <person name="Murphy C."/>
            <person name="Pearson M."/>
            <person name="Poon T.W."/>
            <person name="Priest M."/>
            <person name="Roberts A."/>
            <person name="Saif S."/>
            <person name="Shea T."/>
            <person name="Sykes S."/>
            <person name="Wortman J."/>
            <person name="Nusbaum C."/>
            <person name="Birren B."/>
        </authorList>
    </citation>
    <scope>NUCLEOTIDE SEQUENCE [LARGE SCALE GENOMIC DNA]</scope>
    <source>
        <strain evidence="1">CJ02B3</strain>
    </source>
</reference>
<evidence type="ECO:0000313" key="1">
    <source>
        <dbReference type="EMBL" id="ETK84276.1"/>
    </source>
</evidence>
<evidence type="ECO:0000313" key="4">
    <source>
        <dbReference type="EMBL" id="ETL90863.1"/>
    </source>
</evidence>
<dbReference type="Proteomes" id="UP000054423">
    <property type="component" value="Unassembled WGS sequence"/>
</dbReference>
<dbReference type="EMBL" id="KI680249">
    <property type="protein sequence ID" value="ETL90863.1"/>
    <property type="molecule type" value="Genomic_DNA"/>
</dbReference>
<dbReference type="Proteomes" id="UP000053864">
    <property type="component" value="Unassembled WGS sequence"/>
</dbReference>
<evidence type="ECO:0000313" key="2">
    <source>
        <dbReference type="EMBL" id="ETK84281.1"/>
    </source>
</evidence>
<organism evidence="1">
    <name type="scientific">Phytophthora nicotianae</name>
    <name type="common">Potato buckeye rot agent</name>
    <name type="synonym">Phytophthora parasitica</name>
    <dbReference type="NCBI Taxonomy" id="4792"/>
    <lineage>
        <taxon>Eukaryota</taxon>
        <taxon>Sar</taxon>
        <taxon>Stramenopiles</taxon>
        <taxon>Oomycota</taxon>
        <taxon>Peronosporomycetes</taxon>
        <taxon>Peronosporales</taxon>
        <taxon>Peronosporaceae</taxon>
        <taxon>Phytophthora</taxon>
    </lineage>
</organism>
<protein>
    <submittedName>
        <fullName evidence="1">Uncharacterized protein</fullName>
    </submittedName>
</protein>
<gene>
    <name evidence="2" type="ORF">L915_10745</name>
    <name evidence="1" type="ORF">L915_10746</name>
    <name evidence="3" type="ORF">L916_10640</name>
    <name evidence="4" type="ORF">L917_10540</name>
</gene>
<dbReference type="AlphaFoldDB" id="W2GPN5"/>
<proteinExistence type="predicted"/>
<dbReference type="EMBL" id="KI686849">
    <property type="protein sequence ID" value="ETK84276.1"/>
    <property type="molecule type" value="Genomic_DNA"/>
</dbReference>
<dbReference type="EMBL" id="KI686848">
    <property type="protein sequence ID" value="ETK84281.1"/>
    <property type="molecule type" value="Genomic_DNA"/>
</dbReference>